<organism evidence="3 4">
    <name type="scientific">Nocardioides bigeumensis</name>
    <dbReference type="NCBI Taxonomy" id="433657"/>
    <lineage>
        <taxon>Bacteria</taxon>
        <taxon>Bacillati</taxon>
        <taxon>Actinomycetota</taxon>
        <taxon>Actinomycetes</taxon>
        <taxon>Propionibacteriales</taxon>
        <taxon>Nocardioidaceae</taxon>
        <taxon>Nocardioides</taxon>
    </lineage>
</organism>
<protein>
    <submittedName>
        <fullName evidence="3">Ectoine/hydroxyectoine ABC transporter substrate-binding protein EhuB</fullName>
    </submittedName>
</protein>
<evidence type="ECO:0000313" key="3">
    <source>
        <dbReference type="EMBL" id="GAA2130509.1"/>
    </source>
</evidence>
<reference evidence="3 4" key="1">
    <citation type="journal article" date="2019" name="Int. J. Syst. Evol. Microbiol.">
        <title>The Global Catalogue of Microorganisms (GCM) 10K type strain sequencing project: providing services to taxonomists for standard genome sequencing and annotation.</title>
        <authorList>
            <consortium name="The Broad Institute Genomics Platform"/>
            <consortium name="The Broad Institute Genome Sequencing Center for Infectious Disease"/>
            <person name="Wu L."/>
            <person name="Ma J."/>
        </authorList>
    </citation>
    <scope>NUCLEOTIDE SEQUENCE [LARGE SCALE GENOMIC DNA]</scope>
    <source>
        <strain evidence="3 4">JCM 16021</strain>
    </source>
</reference>
<dbReference type="PANTHER" id="PTHR35936">
    <property type="entry name" value="MEMBRANE-BOUND LYTIC MUREIN TRANSGLYCOSYLASE F"/>
    <property type="match status" value="1"/>
</dbReference>
<keyword evidence="4" id="KW-1185">Reference proteome</keyword>
<comment type="caution">
    <text evidence="3">The sequence shown here is derived from an EMBL/GenBank/DDBJ whole genome shotgun (WGS) entry which is preliminary data.</text>
</comment>
<evidence type="ECO:0000259" key="2">
    <source>
        <dbReference type="SMART" id="SM00062"/>
    </source>
</evidence>
<keyword evidence="1" id="KW-0732">Signal</keyword>
<dbReference type="SMART" id="SM00062">
    <property type="entry name" value="PBPb"/>
    <property type="match status" value="1"/>
</dbReference>
<accession>A0ABN2YQ22</accession>
<dbReference type="RefSeq" id="WP_344304925.1">
    <property type="nucleotide sequence ID" value="NZ_BAAAQQ010000013.1"/>
</dbReference>
<dbReference type="SUPFAM" id="SSF53850">
    <property type="entry name" value="Periplasmic binding protein-like II"/>
    <property type="match status" value="1"/>
</dbReference>
<gene>
    <name evidence="3" type="primary">ehuB</name>
    <name evidence="3" type="ORF">GCM10009843_33200</name>
</gene>
<dbReference type="InterPro" id="IPR001638">
    <property type="entry name" value="Solute-binding_3/MltF_N"/>
</dbReference>
<sequence length="309" mass="32525">MRRILSSSLSTSDRRRRAGGSAARSLVAAVLAVSLAACGGGGGDGGGGGSAFDDIKEAGVIKVGYANEAPYAYQQGGELTGTAMELLKAFFAEHDVEVEGEVVEFAGLIPGLEADRYDIVGAGMYILPERCEIANFGPPEYQMNTAFAVARGNPLGITSYQDVVDSDAVYATSSGVAEIEYAEVAGVPEDRIKIYPSYADAAAALGAGRVDVMAQQQMGLKSTLEALDSDRVEYVDLTEPPIDVRGNPAVGYGGTVFPKESEDLREAYTEWLAQAREDGSYQEIMAEFGFGPDNIPPADLTAEDLCSAE</sequence>
<dbReference type="Gene3D" id="3.40.190.10">
    <property type="entry name" value="Periplasmic binding protein-like II"/>
    <property type="match status" value="2"/>
</dbReference>
<dbReference type="EMBL" id="BAAAQQ010000013">
    <property type="protein sequence ID" value="GAA2130509.1"/>
    <property type="molecule type" value="Genomic_DNA"/>
</dbReference>
<evidence type="ECO:0000313" key="4">
    <source>
        <dbReference type="Proteomes" id="UP001500575"/>
    </source>
</evidence>
<name>A0ABN2YQ22_9ACTN</name>
<dbReference type="Proteomes" id="UP001500575">
    <property type="component" value="Unassembled WGS sequence"/>
</dbReference>
<dbReference type="PANTHER" id="PTHR35936:SF17">
    <property type="entry name" value="ARGININE-BINDING EXTRACELLULAR PROTEIN ARTP"/>
    <property type="match status" value="1"/>
</dbReference>
<proteinExistence type="predicted"/>
<dbReference type="Pfam" id="PF00497">
    <property type="entry name" value="SBP_bac_3"/>
    <property type="match status" value="1"/>
</dbReference>
<evidence type="ECO:0000256" key="1">
    <source>
        <dbReference type="ARBA" id="ARBA00022729"/>
    </source>
</evidence>
<feature type="domain" description="Solute-binding protein family 3/N-terminal" evidence="2">
    <location>
        <begin position="60"/>
        <end position="292"/>
    </location>
</feature>